<accession>A0A0W8FHJ3</accession>
<proteinExistence type="predicted"/>
<dbReference type="AlphaFoldDB" id="A0A0W8FHJ3"/>
<sequence length="321" mass="36402">MVRCLFIPIPPSAMQWGGRSAAEGSLACRYDRGRRSIGRAAGRAARRVGSEALADRLHRTRRRRFYCRVYHPLRAAAQHALVRPRLCGIQPLDDPGRSDALFPAGRPLPEIPARADRDPRRFRRIDEGRGGEGQLPDLSRRTPLIALLAPLRRERRPGRGDRHSCQRYCGVLSGEAPDRARIRRRRAGVQRCRPRLGVQRHHRQRALHRGICHRVPGGRQVGCPEVPDLEPACGRHRVYVLSAPRASLVRPEHPICPGSRPAARLHPVCDRLRRHRSDARGLYRTLHAGDGEAHGAPVQRPRDPAPPCRWSHHRHRRLLHP</sequence>
<feature type="compositionally biased region" description="Basic residues" evidence="1">
    <location>
        <begin position="310"/>
        <end position="321"/>
    </location>
</feature>
<protein>
    <submittedName>
        <fullName evidence="2">Uncharacterized protein</fullName>
    </submittedName>
</protein>
<dbReference type="EMBL" id="LNQE01001198">
    <property type="protein sequence ID" value="KUG20374.1"/>
    <property type="molecule type" value="Genomic_DNA"/>
</dbReference>
<comment type="caution">
    <text evidence="2">The sequence shown here is derived from an EMBL/GenBank/DDBJ whole genome shotgun (WGS) entry which is preliminary data.</text>
</comment>
<name>A0A0W8FHJ3_9ZZZZ</name>
<evidence type="ECO:0000256" key="1">
    <source>
        <dbReference type="SAM" id="MobiDB-lite"/>
    </source>
</evidence>
<organism evidence="2">
    <name type="scientific">hydrocarbon metagenome</name>
    <dbReference type="NCBI Taxonomy" id="938273"/>
    <lineage>
        <taxon>unclassified sequences</taxon>
        <taxon>metagenomes</taxon>
        <taxon>ecological metagenomes</taxon>
    </lineage>
</organism>
<evidence type="ECO:0000313" key="2">
    <source>
        <dbReference type="EMBL" id="KUG20374.1"/>
    </source>
</evidence>
<gene>
    <name evidence="2" type="ORF">ASZ90_009893</name>
</gene>
<reference evidence="2" key="1">
    <citation type="journal article" date="2015" name="Proc. Natl. Acad. Sci. U.S.A.">
        <title>Networks of energetic and metabolic interactions define dynamics in microbial communities.</title>
        <authorList>
            <person name="Embree M."/>
            <person name="Liu J.K."/>
            <person name="Al-Bassam M.M."/>
            <person name="Zengler K."/>
        </authorList>
    </citation>
    <scope>NUCLEOTIDE SEQUENCE</scope>
</reference>
<feature type="region of interest" description="Disordered" evidence="1">
    <location>
        <begin position="286"/>
        <end position="321"/>
    </location>
</feature>